<dbReference type="EMBL" id="LN609529">
    <property type="protein sequence ID" value="CEF70438.2"/>
    <property type="molecule type" value="Genomic_DNA"/>
</dbReference>
<evidence type="ECO:0000313" key="3">
    <source>
        <dbReference type="Proteomes" id="UP000035682"/>
    </source>
</evidence>
<dbReference type="WormBase" id="SRAE_2000507000">
    <property type="protein sequence ID" value="SRP00755"/>
    <property type="gene ID" value="WBGene00265322"/>
</dbReference>
<dbReference type="RefSeq" id="XP_024509635.1">
    <property type="nucleotide sequence ID" value="XM_024644034.1"/>
</dbReference>
<dbReference type="AlphaFoldDB" id="A0A090LS62"/>
<dbReference type="CTD" id="36382815"/>
<evidence type="ECO:0000313" key="2">
    <source>
        <dbReference type="EMBL" id="CEF70438.2"/>
    </source>
</evidence>
<feature type="chain" id="PRO_5015031083" evidence="1">
    <location>
        <begin position="21"/>
        <end position="146"/>
    </location>
</feature>
<sequence length="146" mass="17134">MNNKIIIFLFFTLTITFIFSYPSCSKWQEINKKDFSNGMYNFASKSINQFNEIEKKKKKENIIKLKFCNLLNVFFKGRRNNKILIRHVAIIENCKINSTNSCRMLIETKGQVPWGRPPVVVSIMLIKKPNVDLKVIQCQKKVNDEI</sequence>
<dbReference type="Proteomes" id="UP000035682">
    <property type="component" value="Unplaced"/>
</dbReference>
<reference evidence="4" key="2">
    <citation type="submission" date="2020-12" db="UniProtKB">
        <authorList>
            <consortium name="WormBaseParasite"/>
        </authorList>
    </citation>
    <scope>IDENTIFICATION</scope>
</reference>
<keyword evidence="3" id="KW-1185">Reference proteome</keyword>
<gene>
    <name evidence="2 4 5" type="ORF">SRAE_2000507000</name>
</gene>
<organism evidence="2">
    <name type="scientific">Strongyloides ratti</name>
    <name type="common">Parasitic roundworm</name>
    <dbReference type="NCBI Taxonomy" id="34506"/>
    <lineage>
        <taxon>Eukaryota</taxon>
        <taxon>Metazoa</taxon>
        <taxon>Ecdysozoa</taxon>
        <taxon>Nematoda</taxon>
        <taxon>Chromadorea</taxon>
        <taxon>Rhabditida</taxon>
        <taxon>Tylenchina</taxon>
        <taxon>Panagrolaimomorpha</taxon>
        <taxon>Strongyloidoidea</taxon>
        <taxon>Strongyloididae</taxon>
        <taxon>Strongyloides</taxon>
    </lineage>
</organism>
<name>A0A090LS62_STRRB</name>
<protein>
    <submittedName>
        <fullName evidence="2 4">Uncharacterized protein</fullName>
    </submittedName>
</protein>
<evidence type="ECO:0000256" key="1">
    <source>
        <dbReference type="SAM" id="SignalP"/>
    </source>
</evidence>
<accession>A0A090LS62</accession>
<reference evidence="2 3" key="1">
    <citation type="submission" date="2014-09" db="EMBL/GenBank/DDBJ databases">
        <authorList>
            <person name="Martin A.A."/>
        </authorList>
    </citation>
    <scope>NUCLEOTIDE SEQUENCE</scope>
    <source>
        <strain evidence="3">ED321</strain>
        <strain evidence="2">ED321 Heterogonic</strain>
    </source>
</reference>
<dbReference type="WBParaSite" id="SRAE_2000507000.1">
    <property type="protein sequence ID" value="SRAE_2000507000.1"/>
    <property type="gene ID" value="WBGene00265322"/>
</dbReference>
<feature type="signal peptide" evidence="1">
    <location>
        <begin position="1"/>
        <end position="20"/>
    </location>
</feature>
<keyword evidence="1" id="KW-0732">Signal</keyword>
<dbReference type="GeneID" id="36382815"/>
<evidence type="ECO:0000313" key="4">
    <source>
        <dbReference type="WBParaSite" id="SRAE_2000507000.1"/>
    </source>
</evidence>
<evidence type="ECO:0000313" key="5">
    <source>
        <dbReference type="WormBase" id="SRAE_2000507000"/>
    </source>
</evidence>
<proteinExistence type="predicted"/>